<evidence type="ECO:0000256" key="11">
    <source>
        <dbReference type="RuleBase" id="RU000515"/>
    </source>
</evidence>
<evidence type="ECO:0000313" key="13">
    <source>
        <dbReference type="EMBL" id="AGL87670.1"/>
    </source>
</evidence>
<keyword evidence="10" id="KW-0479">Metal-binding</keyword>
<comment type="similarity">
    <text evidence="2 12">Belongs to the ALAD family.</text>
</comment>
<dbReference type="NCBIfam" id="NF006762">
    <property type="entry name" value="PRK09283.1"/>
    <property type="match status" value="1"/>
</dbReference>
<dbReference type="FunFam" id="3.20.20.70:FF:000019">
    <property type="entry name" value="Delta-aminolevulinic acid dehydratase"/>
    <property type="match status" value="1"/>
</dbReference>
<dbReference type="PRINTS" id="PR00144">
    <property type="entry name" value="DALDHYDRTASE"/>
</dbReference>
<evidence type="ECO:0000256" key="4">
    <source>
        <dbReference type="ARBA" id="ARBA00020771"/>
    </source>
</evidence>
<keyword evidence="5" id="KW-0350">Heme biosynthesis</keyword>
<dbReference type="Proteomes" id="UP000013940">
    <property type="component" value="Chromosome"/>
</dbReference>
<keyword evidence="10" id="KW-0460">Magnesium</keyword>
<gene>
    <name evidence="13" type="primary">hemB2</name>
    <name evidence="13" type="ORF">PFLCHA0_c59420</name>
</gene>
<comment type="catalytic activity">
    <reaction evidence="8 11">
        <text>2 5-aminolevulinate = porphobilinogen + 2 H2O + H(+)</text>
        <dbReference type="Rhea" id="RHEA:24064"/>
        <dbReference type="ChEBI" id="CHEBI:15377"/>
        <dbReference type="ChEBI" id="CHEBI:15378"/>
        <dbReference type="ChEBI" id="CHEBI:58126"/>
        <dbReference type="ChEBI" id="CHEBI:356416"/>
        <dbReference type="EC" id="4.2.1.24"/>
    </reaction>
</comment>
<sequence>MTMSVAAGQQLEHNCHLFVIMPAYNCPARPPARALESAVSFTPANRLFPATRLRRNRRDDFSRRLVRENRLSVDDLILPVFVLEGENRREAVASMPGVERLTIDLLLEEAANWVELGIPALALFPVTPGALKSLDAAEAWNPDGIAQRATRALRERFPALGVITDVALDPFTTHGQDGILDEQGYVQNDITVDALVRQALSHAEAGAQVVAPSDMMDGRVQAIREALELAGHANVRIMAYSAKYASAYYGPFRDAVGSALNLGKADKASYQMDPANGQEALHEVAADLAEGADMVMVKPGMPYLDVLWRVKDEFKVPTFVYQVSGEYAMHMAAIQNGWLGEGVILESLTAFKRAGADGILTYFAVRAAQLLREQK</sequence>
<evidence type="ECO:0000256" key="3">
    <source>
        <dbReference type="ARBA" id="ARBA00012053"/>
    </source>
</evidence>
<evidence type="ECO:0000256" key="6">
    <source>
        <dbReference type="ARBA" id="ARBA00023239"/>
    </source>
</evidence>
<dbReference type="GO" id="GO:0008270">
    <property type="term" value="F:zinc ion binding"/>
    <property type="evidence" value="ECO:0007669"/>
    <property type="project" value="TreeGrafter"/>
</dbReference>
<dbReference type="Pfam" id="PF00490">
    <property type="entry name" value="ALAD"/>
    <property type="match status" value="1"/>
</dbReference>
<dbReference type="EMBL" id="CP003190">
    <property type="protein sequence ID" value="AGL87670.1"/>
    <property type="molecule type" value="Genomic_DNA"/>
</dbReference>
<dbReference type="HOGENOM" id="CLU_035731_0_0_6"/>
<dbReference type="UniPathway" id="UPA00251">
    <property type="reaction ID" value="UER00318"/>
</dbReference>
<dbReference type="PANTHER" id="PTHR11458">
    <property type="entry name" value="DELTA-AMINOLEVULINIC ACID DEHYDRATASE"/>
    <property type="match status" value="1"/>
</dbReference>
<accession>A0A2C9EVI5</accession>
<evidence type="ECO:0000313" key="14">
    <source>
        <dbReference type="Proteomes" id="UP000013940"/>
    </source>
</evidence>
<dbReference type="CDD" id="cd04823">
    <property type="entry name" value="ALAD_PBGS_aspartate_rich"/>
    <property type="match status" value="1"/>
</dbReference>
<dbReference type="GO" id="GO:0005829">
    <property type="term" value="C:cytosol"/>
    <property type="evidence" value="ECO:0007669"/>
    <property type="project" value="TreeGrafter"/>
</dbReference>
<name>A0A2C9EVI5_PSEPH</name>
<proteinExistence type="inferred from homology"/>
<dbReference type="InterPro" id="IPR001731">
    <property type="entry name" value="ALAD"/>
</dbReference>
<evidence type="ECO:0000256" key="9">
    <source>
        <dbReference type="PIRSR" id="PIRSR001415-1"/>
    </source>
</evidence>
<dbReference type="KEGG" id="pprc:PFLCHA0_c59420"/>
<dbReference type="InterPro" id="IPR013785">
    <property type="entry name" value="Aldolase_TIM"/>
</dbReference>
<reference evidence="14" key="1">
    <citation type="journal article" date="2014" name="Genome Announc.">
        <title>Full-genome sequence of the plant growth-promoting bacterium Pseudomonas protegens CHA0.</title>
        <authorList>
            <person name="Jousset A."/>
            <person name="Schuldes J."/>
            <person name="Keel C."/>
            <person name="Maurhofer M."/>
            <person name="Daniel R."/>
            <person name="Scheu S."/>
            <person name="Thuermer A."/>
        </authorList>
    </citation>
    <scope>NUCLEOTIDE SEQUENCE [LARGE SCALE GENOMIC DNA]</scope>
    <source>
        <strain evidence="14">DSM 19095 / LMG 27888 / CFBP 6595 / CHA0</strain>
    </source>
</reference>
<dbReference type="SMART" id="SM01004">
    <property type="entry name" value="ALAD"/>
    <property type="match status" value="1"/>
</dbReference>
<keyword evidence="7 11" id="KW-0627">Porphyrin biosynthesis</keyword>
<dbReference type="EC" id="4.2.1.24" evidence="3 11"/>
<evidence type="ECO:0000256" key="1">
    <source>
        <dbReference type="ARBA" id="ARBA00004694"/>
    </source>
</evidence>
<evidence type="ECO:0000256" key="10">
    <source>
        <dbReference type="PIRSR" id="PIRSR001415-5"/>
    </source>
</evidence>
<dbReference type="Gene3D" id="3.20.20.70">
    <property type="entry name" value="Aldolase class I"/>
    <property type="match status" value="1"/>
</dbReference>
<evidence type="ECO:0000256" key="12">
    <source>
        <dbReference type="RuleBase" id="RU004161"/>
    </source>
</evidence>
<comment type="pathway">
    <text evidence="1">Porphyrin-containing compound metabolism; protoporphyrin-IX biosynthesis; coproporphyrinogen-III from 5-aminolevulinate: step 1/4.</text>
</comment>
<dbReference type="eggNOG" id="COG0113">
    <property type="taxonomic scope" value="Bacteria"/>
</dbReference>
<keyword evidence="6 11" id="KW-0456">Lyase</keyword>
<dbReference type="PANTHER" id="PTHR11458:SF0">
    <property type="entry name" value="DELTA-AMINOLEVULINIC ACID DEHYDRATASE"/>
    <property type="match status" value="1"/>
</dbReference>
<dbReference type="PROSITE" id="PS00169">
    <property type="entry name" value="D_ALA_DEHYDRATASE"/>
    <property type="match status" value="1"/>
</dbReference>
<dbReference type="GO" id="GO:0004655">
    <property type="term" value="F:porphobilinogen synthase activity"/>
    <property type="evidence" value="ECO:0007669"/>
    <property type="project" value="UniProtKB-EC"/>
</dbReference>
<feature type="active site" description="Schiff-base intermediate with substrate" evidence="9">
    <location>
        <position position="298"/>
    </location>
</feature>
<evidence type="ECO:0000256" key="7">
    <source>
        <dbReference type="ARBA" id="ARBA00023244"/>
    </source>
</evidence>
<dbReference type="SUPFAM" id="SSF51569">
    <property type="entry name" value="Aldolase"/>
    <property type="match status" value="1"/>
</dbReference>
<organism evidence="13 14">
    <name type="scientific">Pseudomonas protegens (strain DSM 19095 / LMG 27888 / CFBP 6595 / CHA0)</name>
    <dbReference type="NCBI Taxonomy" id="1124983"/>
    <lineage>
        <taxon>Bacteria</taxon>
        <taxon>Pseudomonadati</taxon>
        <taxon>Pseudomonadota</taxon>
        <taxon>Gammaproteobacteria</taxon>
        <taxon>Pseudomonadales</taxon>
        <taxon>Pseudomonadaceae</taxon>
        <taxon>Pseudomonas</taxon>
    </lineage>
</organism>
<evidence type="ECO:0000256" key="5">
    <source>
        <dbReference type="ARBA" id="ARBA00023133"/>
    </source>
</evidence>
<comment type="subunit">
    <text evidence="11">Homooctamer.</text>
</comment>
<feature type="active site" description="Schiff-base intermediate with substrate" evidence="9">
    <location>
        <position position="243"/>
    </location>
</feature>
<feature type="binding site" evidence="10">
    <location>
        <position position="283"/>
    </location>
    <ligand>
        <name>Mg(2+)</name>
        <dbReference type="ChEBI" id="CHEBI:18420"/>
    </ligand>
</feature>
<dbReference type="PIRSF" id="PIRSF001415">
    <property type="entry name" value="Porphbilin_synth"/>
    <property type="match status" value="1"/>
</dbReference>
<dbReference type="InterPro" id="IPR030656">
    <property type="entry name" value="ALAD_AS"/>
</dbReference>
<evidence type="ECO:0000256" key="2">
    <source>
        <dbReference type="ARBA" id="ARBA00008055"/>
    </source>
</evidence>
<protein>
    <recommendedName>
        <fullName evidence="4 11">Delta-aminolevulinic acid dehydratase</fullName>
        <ecNumber evidence="3 11">4.2.1.24</ecNumber>
    </recommendedName>
</protein>
<dbReference type="GO" id="GO:0006782">
    <property type="term" value="P:protoporphyrinogen IX biosynthetic process"/>
    <property type="evidence" value="ECO:0007669"/>
    <property type="project" value="UniProtKB-UniPathway"/>
</dbReference>
<evidence type="ECO:0000256" key="8">
    <source>
        <dbReference type="ARBA" id="ARBA00047651"/>
    </source>
</evidence>
<dbReference type="AlphaFoldDB" id="A0A2C9EVI5"/>